<feature type="coiled-coil region" evidence="1">
    <location>
        <begin position="76"/>
        <end position="127"/>
    </location>
</feature>
<dbReference type="EMBL" id="VSSQ01001514">
    <property type="protein sequence ID" value="MPM08979.1"/>
    <property type="molecule type" value="Genomic_DNA"/>
</dbReference>
<keyword evidence="1" id="KW-0175">Coiled coil</keyword>
<gene>
    <name evidence="2" type="ORF">SDC9_55295</name>
</gene>
<comment type="caution">
    <text evidence="2">The sequence shown here is derived from an EMBL/GenBank/DDBJ whole genome shotgun (WGS) entry which is preliminary data.</text>
</comment>
<reference evidence="2" key="1">
    <citation type="submission" date="2019-08" db="EMBL/GenBank/DDBJ databases">
        <authorList>
            <person name="Kucharzyk K."/>
            <person name="Murdoch R.W."/>
            <person name="Higgins S."/>
            <person name="Loffler F."/>
        </authorList>
    </citation>
    <scope>NUCLEOTIDE SEQUENCE</scope>
</reference>
<protein>
    <submittedName>
        <fullName evidence="2">Uncharacterized protein</fullName>
    </submittedName>
</protein>
<sequence length="236" mass="26567">MKNRMVALLLTISLVVIFAIPASAKVIYGPGTAPTPSGPLYDSDGNTYYYNQPSYGGGNSTANAIASILGMIISGSQQQAQQNTQLEQQKMQLEQQKMQLEQQKRQLELEAARNAQVKRQMEIIQRNHEITKRYEGYAKEEANRIITLLQKKGLRNGFKTIQERYQKIGWKCESHKDKRSIVLSGKGNKNNPNMEIAVLFDIINNVVVVANYLPFESGNDGLVIYEQARSSSKIRK</sequence>
<name>A0A644WYT7_9ZZZZ</name>
<proteinExistence type="predicted"/>
<evidence type="ECO:0000256" key="1">
    <source>
        <dbReference type="SAM" id="Coils"/>
    </source>
</evidence>
<organism evidence="2">
    <name type="scientific">bioreactor metagenome</name>
    <dbReference type="NCBI Taxonomy" id="1076179"/>
    <lineage>
        <taxon>unclassified sequences</taxon>
        <taxon>metagenomes</taxon>
        <taxon>ecological metagenomes</taxon>
    </lineage>
</organism>
<accession>A0A644WYT7</accession>
<evidence type="ECO:0000313" key="2">
    <source>
        <dbReference type="EMBL" id="MPM08979.1"/>
    </source>
</evidence>
<dbReference type="AlphaFoldDB" id="A0A644WYT7"/>